<dbReference type="InterPro" id="IPR036890">
    <property type="entry name" value="HATPase_C_sf"/>
</dbReference>
<keyword evidence="8" id="KW-1133">Transmembrane helix</keyword>
<evidence type="ECO:0000256" key="6">
    <source>
        <dbReference type="ARBA" id="ARBA00022692"/>
    </source>
</evidence>
<dbReference type="PROSITE" id="PS50109">
    <property type="entry name" value="HIS_KIN"/>
    <property type="match status" value="1"/>
</dbReference>
<dbReference type="PROSITE" id="PS50885">
    <property type="entry name" value="HAMP"/>
    <property type="match status" value="1"/>
</dbReference>
<evidence type="ECO:0000259" key="11">
    <source>
        <dbReference type="PROSITE" id="PS50109"/>
    </source>
</evidence>
<evidence type="ECO:0000256" key="2">
    <source>
        <dbReference type="ARBA" id="ARBA00004370"/>
    </source>
</evidence>
<dbReference type="PRINTS" id="PR00344">
    <property type="entry name" value="BCTRLSENSOR"/>
</dbReference>
<dbReference type="SUPFAM" id="SSF55874">
    <property type="entry name" value="ATPase domain of HSP90 chaperone/DNA topoisomerase II/histidine kinase"/>
    <property type="match status" value="1"/>
</dbReference>
<feature type="domain" description="HAMP" evidence="12">
    <location>
        <begin position="163"/>
        <end position="216"/>
    </location>
</feature>
<keyword evidence="6" id="KW-0812">Transmembrane</keyword>
<evidence type="ECO:0000256" key="7">
    <source>
        <dbReference type="ARBA" id="ARBA00022777"/>
    </source>
</evidence>
<dbReference type="InterPro" id="IPR003660">
    <property type="entry name" value="HAMP_dom"/>
</dbReference>
<evidence type="ECO:0000256" key="1">
    <source>
        <dbReference type="ARBA" id="ARBA00000085"/>
    </source>
</evidence>
<sequence>MLQIVSAAILVVGIWQLVEQRIDAGTRTLVDELRDDLLTTYRAEGANGLKAVVEARSTMPDDKDLALLLVDAQGRRLAGNIAAWPPTIRADGSFQHAALFRADREAPEQMLLVGTRLADGARLLNGYVVDDEAQLTEIVGEVLTGAMLLGLLLAAAGAFIITRLVTSRIRSFEQTSRAVAGGALSQRVPDRGSGDAFDRLGGSINFMLERIEHLVSELRLVTDGLAHDLRSPLTRLRANLERVSARTDDPEAQADLAKADGETRLLLRIVTTALEIARLEAGAGRERFAPVDPAALLLDLEDLYGPVAEEKGFTLTVEGSAPAIAADRQLLSQALGNLIENALRYAEPGALSLSVAETPHGTAFAVSDRGPGIAPDQRDLALARFGRLDPARHGHGAGLGLALVNAIAHLHGGELLLEDAEPGLRATILVARNPQPAAIDQH</sequence>
<dbReference type="EC" id="2.7.13.3" evidence="3"/>
<dbReference type="SMART" id="SM00304">
    <property type="entry name" value="HAMP"/>
    <property type="match status" value="1"/>
</dbReference>
<dbReference type="Pfam" id="PF00672">
    <property type="entry name" value="HAMP"/>
    <property type="match status" value="1"/>
</dbReference>
<dbReference type="InterPro" id="IPR004358">
    <property type="entry name" value="Sig_transdc_His_kin-like_C"/>
</dbReference>
<dbReference type="PANTHER" id="PTHR45436">
    <property type="entry name" value="SENSOR HISTIDINE KINASE YKOH"/>
    <property type="match status" value="1"/>
</dbReference>
<organism evidence="13 14">
    <name type="scientific">Sphingomonas rosea</name>
    <dbReference type="NCBI Taxonomy" id="335605"/>
    <lineage>
        <taxon>Bacteria</taxon>
        <taxon>Pseudomonadati</taxon>
        <taxon>Pseudomonadota</taxon>
        <taxon>Alphaproteobacteria</taxon>
        <taxon>Sphingomonadales</taxon>
        <taxon>Sphingomonadaceae</taxon>
        <taxon>Sphingomonas</taxon>
    </lineage>
</organism>
<keyword evidence="5" id="KW-0808">Transferase</keyword>
<dbReference type="Gene3D" id="1.10.287.130">
    <property type="match status" value="1"/>
</dbReference>
<evidence type="ECO:0000256" key="4">
    <source>
        <dbReference type="ARBA" id="ARBA00022553"/>
    </source>
</evidence>
<keyword evidence="9" id="KW-0902">Two-component regulatory system</keyword>
<evidence type="ECO:0000313" key="14">
    <source>
        <dbReference type="Proteomes" id="UP001424459"/>
    </source>
</evidence>
<dbReference type="InterPro" id="IPR036097">
    <property type="entry name" value="HisK_dim/P_sf"/>
</dbReference>
<evidence type="ECO:0000256" key="9">
    <source>
        <dbReference type="ARBA" id="ARBA00023012"/>
    </source>
</evidence>
<dbReference type="InterPro" id="IPR005467">
    <property type="entry name" value="His_kinase_dom"/>
</dbReference>
<dbReference type="Gene3D" id="3.30.565.10">
    <property type="entry name" value="Histidine kinase-like ATPase, C-terminal domain"/>
    <property type="match status" value="1"/>
</dbReference>
<dbReference type="CDD" id="cd06225">
    <property type="entry name" value="HAMP"/>
    <property type="match status" value="1"/>
</dbReference>
<evidence type="ECO:0000256" key="3">
    <source>
        <dbReference type="ARBA" id="ARBA00012438"/>
    </source>
</evidence>
<evidence type="ECO:0000256" key="8">
    <source>
        <dbReference type="ARBA" id="ARBA00022989"/>
    </source>
</evidence>
<dbReference type="SMART" id="SM00388">
    <property type="entry name" value="HisKA"/>
    <property type="match status" value="1"/>
</dbReference>
<dbReference type="Pfam" id="PF02518">
    <property type="entry name" value="HATPase_c"/>
    <property type="match status" value="1"/>
</dbReference>
<name>A0ABP7U6V2_9SPHN</name>
<evidence type="ECO:0000259" key="12">
    <source>
        <dbReference type="PROSITE" id="PS50885"/>
    </source>
</evidence>
<reference evidence="14" key="1">
    <citation type="journal article" date="2019" name="Int. J. Syst. Evol. Microbiol.">
        <title>The Global Catalogue of Microorganisms (GCM) 10K type strain sequencing project: providing services to taxonomists for standard genome sequencing and annotation.</title>
        <authorList>
            <consortium name="The Broad Institute Genomics Platform"/>
            <consortium name="The Broad Institute Genome Sequencing Center for Infectious Disease"/>
            <person name="Wu L."/>
            <person name="Ma J."/>
        </authorList>
    </citation>
    <scope>NUCLEOTIDE SEQUENCE [LARGE SCALE GENOMIC DNA]</scope>
    <source>
        <strain evidence="14">JCM 17564</strain>
    </source>
</reference>
<comment type="subcellular location">
    <subcellularLocation>
        <location evidence="2">Membrane</location>
    </subcellularLocation>
</comment>
<dbReference type="CDD" id="cd00075">
    <property type="entry name" value="HATPase"/>
    <property type="match status" value="1"/>
</dbReference>
<keyword evidence="14" id="KW-1185">Reference proteome</keyword>
<evidence type="ECO:0000256" key="10">
    <source>
        <dbReference type="ARBA" id="ARBA00023136"/>
    </source>
</evidence>
<dbReference type="SUPFAM" id="SSF158472">
    <property type="entry name" value="HAMP domain-like"/>
    <property type="match status" value="1"/>
</dbReference>
<keyword evidence="13" id="KW-0547">Nucleotide-binding</keyword>
<dbReference type="SMART" id="SM00387">
    <property type="entry name" value="HATPase_c"/>
    <property type="match status" value="1"/>
</dbReference>
<dbReference type="SUPFAM" id="SSF47384">
    <property type="entry name" value="Homodimeric domain of signal transducing histidine kinase"/>
    <property type="match status" value="1"/>
</dbReference>
<dbReference type="EMBL" id="BAABBR010000001">
    <property type="protein sequence ID" value="GAA4037058.1"/>
    <property type="molecule type" value="Genomic_DNA"/>
</dbReference>
<dbReference type="CDD" id="cd00082">
    <property type="entry name" value="HisKA"/>
    <property type="match status" value="1"/>
</dbReference>
<comment type="catalytic activity">
    <reaction evidence="1">
        <text>ATP + protein L-histidine = ADP + protein N-phospho-L-histidine.</text>
        <dbReference type="EC" id="2.7.13.3"/>
    </reaction>
</comment>
<evidence type="ECO:0000256" key="5">
    <source>
        <dbReference type="ARBA" id="ARBA00022679"/>
    </source>
</evidence>
<proteinExistence type="predicted"/>
<keyword evidence="13" id="KW-0067">ATP-binding</keyword>
<feature type="domain" description="Histidine kinase" evidence="11">
    <location>
        <begin position="224"/>
        <end position="434"/>
    </location>
</feature>
<keyword evidence="7" id="KW-0418">Kinase</keyword>
<dbReference type="GO" id="GO:0005524">
    <property type="term" value="F:ATP binding"/>
    <property type="evidence" value="ECO:0007669"/>
    <property type="project" value="UniProtKB-KW"/>
</dbReference>
<accession>A0ABP7U6V2</accession>
<keyword evidence="4" id="KW-0597">Phosphoprotein</keyword>
<gene>
    <name evidence="13" type="ORF">GCM10022281_17100</name>
</gene>
<dbReference type="Gene3D" id="6.10.340.10">
    <property type="match status" value="1"/>
</dbReference>
<dbReference type="PANTHER" id="PTHR45436:SF8">
    <property type="entry name" value="HISTIDINE KINASE"/>
    <property type="match status" value="1"/>
</dbReference>
<keyword evidence="10" id="KW-0472">Membrane</keyword>
<comment type="caution">
    <text evidence="13">The sequence shown here is derived from an EMBL/GenBank/DDBJ whole genome shotgun (WGS) entry which is preliminary data.</text>
</comment>
<protein>
    <recommendedName>
        <fullName evidence="3">histidine kinase</fullName>
        <ecNumber evidence="3">2.7.13.3</ecNumber>
    </recommendedName>
</protein>
<dbReference type="Pfam" id="PF00512">
    <property type="entry name" value="HisKA"/>
    <property type="match status" value="1"/>
</dbReference>
<dbReference type="InterPro" id="IPR050428">
    <property type="entry name" value="TCS_sensor_his_kinase"/>
</dbReference>
<dbReference type="Proteomes" id="UP001424459">
    <property type="component" value="Unassembled WGS sequence"/>
</dbReference>
<dbReference type="RefSeq" id="WP_344696653.1">
    <property type="nucleotide sequence ID" value="NZ_BAABBR010000001.1"/>
</dbReference>
<dbReference type="InterPro" id="IPR003661">
    <property type="entry name" value="HisK_dim/P_dom"/>
</dbReference>
<dbReference type="InterPro" id="IPR003594">
    <property type="entry name" value="HATPase_dom"/>
</dbReference>
<evidence type="ECO:0000313" key="13">
    <source>
        <dbReference type="EMBL" id="GAA4037058.1"/>
    </source>
</evidence>